<evidence type="ECO:0000256" key="6">
    <source>
        <dbReference type="ARBA" id="ARBA00022692"/>
    </source>
</evidence>
<dbReference type="PROSITE" id="PS51104">
    <property type="entry name" value="PTS_EIIC_TYPE_2"/>
    <property type="match status" value="1"/>
</dbReference>
<keyword evidence="8" id="KW-0472">Membrane</keyword>
<dbReference type="AlphaFoldDB" id="A0A4P8KBL6"/>
<comment type="caution">
    <text evidence="9">The sequence shown here is derived from an EMBL/GenBank/DDBJ whole genome shotgun (WGS) entry which is preliminary data.</text>
</comment>
<evidence type="ECO:0000256" key="7">
    <source>
        <dbReference type="ARBA" id="ARBA00022989"/>
    </source>
</evidence>
<dbReference type="Pfam" id="PF03611">
    <property type="entry name" value="EIIC-GAT"/>
    <property type="match status" value="1"/>
</dbReference>
<protein>
    <submittedName>
        <fullName evidence="9">PTS galactitol transporter subunit IIC</fullName>
    </submittedName>
</protein>
<evidence type="ECO:0000256" key="1">
    <source>
        <dbReference type="ARBA" id="ARBA00004651"/>
    </source>
</evidence>
<dbReference type="InterPro" id="IPR013853">
    <property type="entry name" value="EIIC-GAT"/>
</dbReference>
<reference evidence="9 10" key="1">
    <citation type="submission" date="2017-10" db="EMBL/GenBank/DDBJ databases">
        <title>FDA dAtabase for Regulatory Grade micrObial Sequences (FDA-ARGOS): Supporting development and validation of Infectious Disease Dx tests.</title>
        <authorList>
            <person name="Campos J."/>
            <person name="Goldberg B."/>
            <person name="Tallon L.J."/>
            <person name="Sadzewicz L."/>
            <person name="Sengamalay N."/>
            <person name="Ott S."/>
            <person name="Godinez A."/>
            <person name="Nagaraj S."/>
            <person name="Vyas G."/>
            <person name="Aluvathingal J."/>
            <person name="Nadendla S."/>
            <person name="Geyer C."/>
            <person name="Nandy P."/>
            <person name="Hobson J."/>
            <person name="Sichtig H."/>
        </authorList>
    </citation>
    <scope>NUCLEOTIDE SEQUENCE [LARGE SCALE GENOMIC DNA]</scope>
    <source>
        <strain evidence="9 10">FDAARGOS_185</strain>
    </source>
</reference>
<dbReference type="PANTHER" id="PTHR37324">
    <property type="entry name" value="PTS SYSTEM GALACTITOL-SPECIFIC EIIC COMPONENT"/>
    <property type="match status" value="1"/>
</dbReference>
<dbReference type="RefSeq" id="WP_016179114.1">
    <property type="nucleotide sequence ID" value="NZ_CAAKOC010000255.1"/>
</dbReference>
<sequence length="423" mass="46024">MNAIFDFFQYIVNLGVSVMMPLIITVLGLIFGNKFSASFKSGLTVGVGFVGLNVIATLMTTAISPVTKALVENYNFHLVATDIGWGVGSSLAWGTQIVPFVFITVIATNVVMILLNWTKTMDVDIWNFWHSMMIAGALYLTTKSMILALLSAVINMAIVFKIADWTQNDLDEVLGLEGISFPQIQSSGWALIGYPLNWLFDRIPGVKNISWTPEKVQSKLGIFGEPMLIGLFVGGILAAAARMPLDQILQTAVTIAASLVLMPRMVALLMDGLTLISESAQEWMQKRFEGRELYIGLDSALGIGHPYVLTTGLLMIPVALILAFILPGNKVLPLADLTALPYFMIFAIVPSKGNLFRGLITGVIFTAIILYCATYAAPIVTQLAAQVGYQLPADTEMVTSLAVGSQWYTWIIYALFKAIGGIF</sequence>
<keyword evidence="7" id="KW-1133">Transmembrane helix</keyword>
<keyword evidence="6" id="KW-0812">Transmembrane</keyword>
<comment type="subcellular location">
    <subcellularLocation>
        <location evidence="1">Cell membrane</location>
        <topology evidence="1">Multi-pass membrane protein</topology>
    </subcellularLocation>
</comment>
<dbReference type="GO" id="GO:0009401">
    <property type="term" value="P:phosphoenolpyruvate-dependent sugar phosphotransferase system"/>
    <property type="evidence" value="ECO:0007669"/>
    <property type="project" value="UniProtKB-KW"/>
</dbReference>
<evidence type="ECO:0000313" key="9">
    <source>
        <dbReference type="EMBL" id="TRZ28461.1"/>
    </source>
</evidence>
<evidence type="ECO:0000256" key="5">
    <source>
        <dbReference type="ARBA" id="ARBA00022683"/>
    </source>
</evidence>
<keyword evidence="4" id="KW-0762">Sugar transport</keyword>
<proteinExistence type="predicted"/>
<keyword evidence="5" id="KW-0598">Phosphotransferase system</keyword>
<evidence type="ECO:0000313" key="10">
    <source>
        <dbReference type="Proteomes" id="UP000316316"/>
    </source>
</evidence>
<evidence type="ECO:0000256" key="3">
    <source>
        <dbReference type="ARBA" id="ARBA00022475"/>
    </source>
</evidence>
<gene>
    <name evidence="9" type="ORF">AUF17_17235</name>
</gene>
<dbReference type="GO" id="GO:0005886">
    <property type="term" value="C:plasma membrane"/>
    <property type="evidence" value="ECO:0007669"/>
    <property type="project" value="UniProtKB-SubCell"/>
</dbReference>
<organism evidence="9 10">
    <name type="scientific">Enterococcus avium</name>
    <name type="common">Streptococcus avium</name>
    <dbReference type="NCBI Taxonomy" id="33945"/>
    <lineage>
        <taxon>Bacteria</taxon>
        <taxon>Bacillati</taxon>
        <taxon>Bacillota</taxon>
        <taxon>Bacilli</taxon>
        <taxon>Lactobacillales</taxon>
        <taxon>Enterococcaceae</taxon>
        <taxon>Enterococcus</taxon>
    </lineage>
</organism>
<dbReference type="InterPro" id="IPR013014">
    <property type="entry name" value="PTS_EIIC_2"/>
</dbReference>
<dbReference type="GO" id="GO:0015577">
    <property type="term" value="F:galactitol transmembrane transporter activity"/>
    <property type="evidence" value="ECO:0007669"/>
    <property type="project" value="InterPro"/>
</dbReference>
<accession>A0A4P8KBL6</accession>
<keyword evidence="3" id="KW-1003">Cell membrane</keyword>
<name>A0A4P8KBL6_ENTAV</name>
<dbReference type="PIRSF" id="PIRSF006304">
    <property type="entry name" value="GatC"/>
    <property type="match status" value="1"/>
</dbReference>
<keyword evidence="2" id="KW-0813">Transport</keyword>
<evidence type="ECO:0000256" key="2">
    <source>
        <dbReference type="ARBA" id="ARBA00022448"/>
    </source>
</evidence>
<dbReference type="EMBL" id="PDXQ01000002">
    <property type="protein sequence ID" value="TRZ28461.1"/>
    <property type="molecule type" value="Genomic_DNA"/>
</dbReference>
<dbReference type="PANTHER" id="PTHR37324:SF2">
    <property type="entry name" value="PTS SYSTEM GALACTITOL-SPECIFIC EIIC COMPONENT"/>
    <property type="match status" value="1"/>
</dbReference>
<evidence type="ECO:0000256" key="8">
    <source>
        <dbReference type="ARBA" id="ARBA00023136"/>
    </source>
</evidence>
<evidence type="ECO:0000256" key="4">
    <source>
        <dbReference type="ARBA" id="ARBA00022597"/>
    </source>
</evidence>
<dbReference type="InterPro" id="IPR004703">
    <property type="entry name" value="PTS_sugar-sp_permease"/>
</dbReference>
<dbReference type="Proteomes" id="UP000316316">
    <property type="component" value="Unassembled WGS sequence"/>
</dbReference>